<dbReference type="InterPro" id="IPR043502">
    <property type="entry name" value="DNA/RNA_pol_sf"/>
</dbReference>
<dbReference type="EMBL" id="BKCJ010141751">
    <property type="protein sequence ID" value="GEX95930.1"/>
    <property type="molecule type" value="Genomic_DNA"/>
</dbReference>
<dbReference type="PANTHER" id="PTHR42648:SF32">
    <property type="entry name" value="RIBONUCLEASE H-LIKE DOMAIN, GAG-PRE-INTEGRASE DOMAIN PROTEIN-RELATED"/>
    <property type="match status" value="1"/>
</dbReference>
<evidence type="ECO:0000256" key="4">
    <source>
        <dbReference type="SAM" id="Coils"/>
    </source>
</evidence>
<dbReference type="PROSITE" id="PS50158">
    <property type="entry name" value="ZF_CCHC"/>
    <property type="match status" value="1"/>
</dbReference>
<comment type="caution">
    <text evidence="7">The sequence shown here is derived from an EMBL/GenBank/DDBJ whole genome shotgun (WGS) entry which is preliminary data.</text>
</comment>
<dbReference type="SUPFAM" id="SSF53098">
    <property type="entry name" value="Ribonuclease H-like"/>
    <property type="match status" value="1"/>
</dbReference>
<dbReference type="InterPro" id="IPR013103">
    <property type="entry name" value="RVT_2"/>
</dbReference>
<feature type="coiled-coil region" evidence="4">
    <location>
        <begin position="235"/>
        <end position="276"/>
    </location>
</feature>
<evidence type="ECO:0000313" key="7">
    <source>
        <dbReference type="EMBL" id="GEX95930.1"/>
    </source>
</evidence>
<gene>
    <name evidence="7" type="ORF">Tci_367905</name>
</gene>
<dbReference type="SUPFAM" id="SSF57756">
    <property type="entry name" value="Retrovirus zinc finger-like domains"/>
    <property type="match status" value="1"/>
</dbReference>
<keyword evidence="1" id="KW-0479">Metal-binding</keyword>
<dbReference type="Gene3D" id="4.10.60.10">
    <property type="entry name" value="Zinc finger, CCHC-type"/>
    <property type="match status" value="1"/>
</dbReference>
<keyword evidence="3" id="KW-0862">Zinc</keyword>
<dbReference type="InterPro" id="IPR012337">
    <property type="entry name" value="RNaseH-like_sf"/>
</dbReference>
<keyword evidence="3" id="KW-0863">Zinc-finger</keyword>
<dbReference type="Pfam" id="PF07727">
    <property type="entry name" value="RVT_2"/>
    <property type="match status" value="1"/>
</dbReference>
<evidence type="ECO:0000256" key="1">
    <source>
        <dbReference type="ARBA" id="ARBA00022723"/>
    </source>
</evidence>
<accession>A0A699HE09</accession>
<reference evidence="7" key="1">
    <citation type="journal article" date="2019" name="Sci. Rep.">
        <title>Draft genome of Tanacetum cinerariifolium, the natural source of mosquito coil.</title>
        <authorList>
            <person name="Yamashiro T."/>
            <person name="Shiraishi A."/>
            <person name="Satake H."/>
            <person name="Nakayama K."/>
        </authorList>
    </citation>
    <scope>NUCLEOTIDE SEQUENCE</scope>
</reference>
<dbReference type="Gene3D" id="3.30.420.10">
    <property type="entry name" value="Ribonuclease H-like superfamily/Ribonuclease H"/>
    <property type="match status" value="1"/>
</dbReference>
<dbReference type="InterPro" id="IPR001878">
    <property type="entry name" value="Znf_CCHC"/>
</dbReference>
<evidence type="ECO:0000256" key="2">
    <source>
        <dbReference type="ARBA" id="ARBA00022801"/>
    </source>
</evidence>
<dbReference type="GO" id="GO:0008270">
    <property type="term" value="F:zinc ion binding"/>
    <property type="evidence" value="ECO:0007669"/>
    <property type="project" value="UniProtKB-KW"/>
</dbReference>
<evidence type="ECO:0000259" key="6">
    <source>
        <dbReference type="PROSITE" id="PS50158"/>
    </source>
</evidence>
<dbReference type="GO" id="GO:0003676">
    <property type="term" value="F:nucleic acid binding"/>
    <property type="evidence" value="ECO:0007669"/>
    <property type="project" value="InterPro"/>
</dbReference>
<evidence type="ECO:0000256" key="5">
    <source>
        <dbReference type="SAM" id="MobiDB-lite"/>
    </source>
</evidence>
<protein>
    <submittedName>
        <fullName evidence="7">Copia protein</fullName>
    </submittedName>
</protein>
<feature type="region of interest" description="Disordered" evidence="5">
    <location>
        <begin position="1236"/>
        <end position="1259"/>
    </location>
</feature>
<dbReference type="SUPFAM" id="SSF56672">
    <property type="entry name" value="DNA/RNA polymerases"/>
    <property type="match status" value="1"/>
</dbReference>
<proteinExistence type="predicted"/>
<dbReference type="InterPro" id="IPR036875">
    <property type="entry name" value="Znf_CCHC_sf"/>
</dbReference>
<sequence length="1456" mass="164749">LEEQSLDDLFNSLNIYETEVKSSSSTGTTTQNLAFVSSSNTTSTIESVSAAASVYVVCAKMHVSYLPNIDVDDLEEMDLIWQMAMLTMRARRFLQKTGRNLGANGPTSMGFDMSKVECYNCHRNGHFARECWSPWDSRRNCAAEQQRRTVPVETFTSNALVSQCDGVGSYDWSFQAKEKPANFTLMAFSSLSSSSDNKVVSCLKACLESVEARLLVYKQKESVFEEDIKLLNLEVQLRNNALVTLRQKLKKAEQERDDLKLKLENFQTSSKNLTELSASQTNEKTGLGYNSQVFTRAMFDCDDYLSSESDKRTFMTPKPDLVFNNAPTTVETHHSAFNVQLSSTKPAQDLSHTNRPTSPIIEDWHVETSIPVATPKLAIPKPTSSGKRRIRKACFVCKSLEHLIKDCDYHAKKMVQPTVRNHAHRSDYKQYAPLTHQTLQKHMVPAAVVTQSKPVSITAVRPVSAAMPKFKVTRPRQATPIVTKTNSPIKRHITRSISPKSSNSSLRVTSVKALVVNATQGNMSYLSDFEELNGEYVAFGGNPKGGNLVRGLPIKVFENDNTCVACKKGKQHKASCKTKPVSSVDQPLYRLHIDLFGPTFVRSLNKKSYCLVVTDDYSRFTWVFFLATKDELLQFKMQKVWILVDLPHGKRAIGTKWVFRYKKDERGIVVRNKARLVAQGHTQEERIDYKEVFAPVARIEAIRLFLACASFMSFMVYQMDVKSAFLYGTIKEEVYVCQPPGFEDPNHPNKVYKVVKSLYGLHQSLRAWYETLVNYLLENDFQKGKIDQTPFIKRQKEGKSASTPIDTEKPLLKDLDGEDVDVHTYRSMIGSLMYLTSSRLDIMFTLNDVTMLQALVDKKKVMITKATIREALQLDDEEGVECLPNEEIFAELAKIGYEKPSTKLTFYKAFLSSQWKFLIHIILQCMSAKRTSWNEFSSSMASAVICLSSGRKFNFSKYIFDSLVRNLDSPAKFYMYPRFLQLMIRKQVGALSTHTIKYTSPALTQKVFANMKRVGKWFSRVETPLFEGMLVEQQVVKEGDADENAENVNVGDADEGDMVETSDETKMDDVSNQERMIAEMDQDADVVLEDVKEDDKKVADAVKDVQDSAQDQGKTAESQAKIYKIDMDHANKVLSMQEDETEPAEVQEVVDVVTTAKLITKVVTAASETITAASAIITTAPETQVPTATTAVTLTATPLRVNAAPSRRRKGDEAIDHVKRKAQEDPAIKRYQVLKRKPRTKAQARKNMMSKEQMDEEDSRALKRLNETPAEKAAKKQNLDEEVEELKRHLQIVPNEDDDIYTEATPLARKVPVIDYQIIELNNKPYYKIIRADDTHQLYTCSDLEESEKCLWSGNGQRMEVIGIMWCADHNIYIHLADFVSIEELPTHKIHSRPDAECFKVKTAVVKCCCWNKIEEMTNDLIDRLIKGSGYGFNYCDELKLKLKLFKDAAAVAHAK</sequence>
<dbReference type="PANTHER" id="PTHR42648">
    <property type="entry name" value="TRANSPOSASE, PUTATIVE-RELATED"/>
    <property type="match status" value="1"/>
</dbReference>
<feature type="domain" description="CCHC-type" evidence="6">
    <location>
        <begin position="118"/>
        <end position="131"/>
    </location>
</feature>
<feature type="non-terminal residue" evidence="7">
    <location>
        <position position="1"/>
    </location>
</feature>
<dbReference type="GO" id="GO:0016787">
    <property type="term" value="F:hydrolase activity"/>
    <property type="evidence" value="ECO:0007669"/>
    <property type="project" value="UniProtKB-KW"/>
</dbReference>
<keyword evidence="4" id="KW-0175">Coiled coil</keyword>
<dbReference type="SMART" id="SM00343">
    <property type="entry name" value="ZnF_C2HC"/>
    <property type="match status" value="2"/>
</dbReference>
<name>A0A699HE09_TANCI</name>
<evidence type="ECO:0000256" key="3">
    <source>
        <dbReference type="PROSITE-ProRule" id="PRU00047"/>
    </source>
</evidence>
<keyword evidence="2" id="KW-0378">Hydrolase</keyword>
<dbReference type="InterPro" id="IPR039537">
    <property type="entry name" value="Retrotran_Ty1/copia-like"/>
</dbReference>
<dbReference type="InterPro" id="IPR036397">
    <property type="entry name" value="RNaseH_sf"/>
</dbReference>
<organism evidence="7">
    <name type="scientific">Tanacetum cinerariifolium</name>
    <name type="common">Dalmatian daisy</name>
    <name type="synonym">Chrysanthemum cinerariifolium</name>
    <dbReference type="NCBI Taxonomy" id="118510"/>
    <lineage>
        <taxon>Eukaryota</taxon>
        <taxon>Viridiplantae</taxon>
        <taxon>Streptophyta</taxon>
        <taxon>Embryophyta</taxon>
        <taxon>Tracheophyta</taxon>
        <taxon>Spermatophyta</taxon>
        <taxon>Magnoliopsida</taxon>
        <taxon>eudicotyledons</taxon>
        <taxon>Gunneridae</taxon>
        <taxon>Pentapetalae</taxon>
        <taxon>asterids</taxon>
        <taxon>campanulids</taxon>
        <taxon>Asterales</taxon>
        <taxon>Asteraceae</taxon>
        <taxon>Asteroideae</taxon>
        <taxon>Anthemideae</taxon>
        <taxon>Anthemidinae</taxon>
        <taxon>Tanacetum</taxon>
    </lineage>
</organism>